<reference evidence="2 3" key="1">
    <citation type="journal article" date="2017" name="Genome Announc.">
        <title>Genome sequence of the saprophytic ascomycete Epicoccum nigrum ICMP 19927 strain isolated from New Zealand.</title>
        <authorList>
            <person name="Fokin M."/>
            <person name="Fleetwood D."/>
            <person name="Weir B.S."/>
            <person name="Villas-Boas S.G."/>
        </authorList>
    </citation>
    <scope>NUCLEOTIDE SEQUENCE [LARGE SCALE GENOMIC DNA]</scope>
    <source>
        <strain evidence="2 3">ICMP 19927</strain>
    </source>
</reference>
<feature type="compositionally biased region" description="Polar residues" evidence="1">
    <location>
        <begin position="201"/>
        <end position="221"/>
    </location>
</feature>
<feature type="region of interest" description="Disordered" evidence="1">
    <location>
        <begin position="189"/>
        <end position="221"/>
    </location>
</feature>
<evidence type="ECO:0000313" key="3">
    <source>
        <dbReference type="Proteomes" id="UP000193240"/>
    </source>
</evidence>
<proteinExistence type="predicted"/>
<dbReference type="InParanoid" id="A0A1Y2MAG5"/>
<dbReference type="AlphaFoldDB" id="A0A1Y2MAG5"/>
<feature type="compositionally biased region" description="Low complexity" evidence="1">
    <location>
        <begin position="189"/>
        <end position="200"/>
    </location>
</feature>
<dbReference type="Proteomes" id="UP000193240">
    <property type="component" value="Unassembled WGS sequence"/>
</dbReference>
<feature type="region of interest" description="Disordered" evidence="1">
    <location>
        <begin position="140"/>
        <end position="175"/>
    </location>
</feature>
<dbReference type="STRING" id="105696.A0A1Y2MAG5"/>
<feature type="region of interest" description="Disordered" evidence="1">
    <location>
        <begin position="61"/>
        <end position="89"/>
    </location>
</feature>
<name>A0A1Y2MAG5_EPING</name>
<keyword evidence="3" id="KW-1185">Reference proteome</keyword>
<gene>
    <name evidence="2" type="ORF">B5807_02183</name>
</gene>
<feature type="compositionally biased region" description="Polar residues" evidence="1">
    <location>
        <begin position="74"/>
        <end position="87"/>
    </location>
</feature>
<evidence type="ECO:0000256" key="1">
    <source>
        <dbReference type="SAM" id="MobiDB-lite"/>
    </source>
</evidence>
<organism evidence="2 3">
    <name type="scientific">Epicoccum nigrum</name>
    <name type="common">Soil fungus</name>
    <name type="synonym">Epicoccum purpurascens</name>
    <dbReference type="NCBI Taxonomy" id="105696"/>
    <lineage>
        <taxon>Eukaryota</taxon>
        <taxon>Fungi</taxon>
        <taxon>Dikarya</taxon>
        <taxon>Ascomycota</taxon>
        <taxon>Pezizomycotina</taxon>
        <taxon>Dothideomycetes</taxon>
        <taxon>Pleosporomycetidae</taxon>
        <taxon>Pleosporales</taxon>
        <taxon>Pleosporineae</taxon>
        <taxon>Didymellaceae</taxon>
        <taxon>Epicoccum</taxon>
    </lineage>
</organism>
<dbReference type="EMBL" id="KZ107839">
    <property type="protein sequence ID" value="OSS53095.1"/>
    <property type="molecule type" value="Genomic_DNA"/>
</dbReference>
<accession>A0A1Y2MAG5</accession>
<sequence>MPLYFLPSSLHTACSFFKSCLTPSSHRPTKSVSVLTSFHPPFTASTMDYISRKISSFLPCSSPPAASTRKRKASTLSETEVSPQQSREAVKKAIQAREARRAFTLKRNANKAIHKSRVVTPHTDSAHPVTEQDIHEQLLQEQREEEDVGRGLLKKQLPSTKTLSSRQRAKTQKPSGIVKALKTYPAAGSSASLVPSLSPSTMKPKTTRPTLTSATRWSTQPNSHARNLLTTHGNITKAFLRSLQEPLYAVHDAEIRDALWEMASQIQVFAKQHFSFQATDEARLRSVLPTLPKETVKIIGCVASGGPAGAKGWEELFLDSQKRQALVCAIVGNVLVEQVLQHLFFGGSKVQLEQVERVQYKLRHEDGESASAFHNVLTMLQMD</sequence>
<feature type="compositionally biased region" description="Polar residues" evidence="1">
    <location>
        <begin position="157"/>
        <end position="166"/>
    </location>
</feature>
<protein>
    <submittedName>
        <fullName evidence="2">Uncharacterized protein</fullName>
    </submittedName>
</protein>
<evidence type="ECO:0000313" key="2">
    <source>
        <dbReference type="EMBL" id="OSS53095.1"/>
    </source>
</evidence>